<comment type="caution">
    <text evidence="2">The sequence shown here is derived from an EMBL/GenBank/DDBJ whole genome shotgun (WGS) entry which is preliminary data.</text>
</comment>
<feature type="compositionally biased region" description="Low complexity" evidence="1">
    <location>
        <begin position="53"/>
        <end position="66"/>
    </location>
</feature>
<dbReference type="RefSeq" id="WP_183118374.1">
    <property type="nucleotide sequence ID" value="NZ_JABEQF010000003.1"/>
</dbReference>
<reference evidence="2 3" key="1">
    <citation type="submission" date="2020-04" db="EMBL/GenBank/DDBJ databases">
        <title>Description of novel Gluconacetobacter.</title>
        <authorList>
            <person name="Sombolestani A."/>
        </authorList>
    </citation>
    <scope>NUCLEOTIDE SEQUENCE [LARGE SCALE GENOMIC DNA]</scope>
    <source>
        <strain evidence="2 3">LMG 21311</strain>
    </source>
</reference>
<organism evidence="2 3">
    <name type="scientific">Gluconacetobacter azotocaptans</name>
    <dbReference type="NCBI Taxonomy" id="142834"/>
    <lineage>
        <taxon>Bacteria</taxon>
        <taxon>Pseudomonadati</taxon>
        <taxon>Pseudomonadota</taxon>
        <taxon>Alphaproteobacteria</taxon>
        <taxon>Acetobacterales</taxon>
        <taxon>Acetobacteraceae</taxon>
        <taxon>Gluconacetobacter</taxon>
    </lineage>
</organism>
<evidence type="ECO:0000313" key="3">
    <source>
        <dbReference type="Proteomes" id="UP000555756"/>
    </source>
</evidence>
<dbReference type="Proteomes" id="UP000555756">
    <property type="component" value="Unassembled WGS sequence"/>
</dbReference>
<evidence type="ECO:0000313" key="2">
    <source>
        <dbReference type="EMBL" id="MBB2189178.1"/>
    </source>
</evidence>
<accession>A0A7W4PCZ0</accession>
<keyword evidence="3" id="KW-1185">Reference proteome</keyword>
<evidence type="ECO:0000256" key="1">
    <source>
        <dbReference type="SAM" id="MobiDB-lite"/>
    </source>
</evidence>
<protein>
    <submittedName>
        <fullName evidence="2">Uncharacterized protein</fullName>
    </submittedName>
</protein>
<dbReference type="EMBL" id="JABEQF010000003">
    <property type="protein sequence ID" value="MBB2189178.1"/>
    <property type="molecule type" value="Genomic_DNA"/>
</dbReference>
<gene>
    <name evidence="2" type="ORF">HLH34_04265</name>
</gene>
<proteinExistence type="predicted"/>
<feature type="region of interest" description="Disordered" evidence="1">
    <location>
        <begin position="1"/>
        <end position="66"/>
    </location>
</feature>
<sequence length="66" mass="6887">MAVASHSRSFHHRCVNRIDEETSGKATDATERADPAAGRSEISGYEKRASDRATANAGLANDAAGA</sequence>
<feature type="compositionally biased region" description="Basic and acidic residues" evidence="1">
    <location>
        <begin position="16"/>
        <end position="34"/>
    </location>
</feature>
<name>A0A7W4PCZ0_9PROT</name>
<dbReference type="AlphaFoldDB" id="A0A7W4PCZ0"/>